<evidence type="ECO:0000313" key="2">
    <source>
        <dbReference type="Proteomes" id="UP000094714"/>
    </source>
</evidence>
<gene>
    <name evidence="1" type="ORF">LACFE_CDS1788</name>
</gene>
<proteinExistence type="predicted"/>
<dbReference type="PATRIC" id="fig|1613.112.peg.1873"/>
<dbReference type="Proteomes" id="UP000094714">
    <property type="component" value="Chromosome"/>
</dbReference>
<dbReference type="AlphaFoldDB" id="A0A1D7ZZF7"/>
<reference evidence="1 2" key="1">
    <citation type="submission" date="2016-09" db="EMBL/GenBank/DDBJ databases">
        <title>Genome Sequence of the Lactobacillus fermentum strain NCC2970 (CNCM I-5068).</title>
        <authorList>
            <person name="Barretto C."/>
            <person name="Ngom-Bru C."/>
            <person name="Genevaz A."/>
            <person name="Fournier C."/>
            <person name="Moine D."/>
            <person name="Kassam M."/>
            <person name="Iltis A."/>
            <person name="Sagory-Zalkind P."/>
            <person name="Faucherand G."/>
            <person name="Descombes P."/>
            <person name="Duboux S."/>
        </authorList>
    </citation>
    <scope>NUCLEOTIDE SEQUENCE [LARGE SCALE GENOMIC DNA]</scope>
    <source>
        <strain evidence="1 2">NCC2970</strain>
    </source>
</reference>
<name>A0A1D7ZZF7_LIMFE</name>
<evidence type="ECO:0000313" key="1">
    <source>
        <dbReference type="EMBL" id="AOR75231.1"/>
    </source>
</evidence>
<dbReference type="EMBL" id="CP017151">
    <property type="protein sequence ID" value="AOR75231.1"/>
    <property type="molecule type" value="Genomic_DNA"/>
</dbReference>
<accession>A0A1D7ZZF7</accession>
<protein>
    <submittedName>
        <fullName evidence="1">Uncharacterized protein</fullName>
    </submittedName>
</protein>
<organism evidence="1 2">
    <name type="scientific">Limosilactobacillus fermentum</name>
    <name type="common">Lactobacillus fermentum</name>
    <dbReference type="NCBI Taxonomy" id="1613"/>
    <lineage>
        <taxon>Bacteria</taxon>
        <taxon>Bacillati</taxon>
        <taxon>Bacillota</taxon>
        <taxon>Bacilli</taxon>
        <taxon>Lactobacillales</taxon>
        <taxon>Lactobacillaceae</taxon>
        <taxon>Limosilactobacillus</taxon>
    </lineage>
</organism>
<sequence length="126" mass="14896">MGEMLKGGSKLEKQEPEETVEERLVRLVNQNQNRARAYWLATPELTRQYFWGLMTWSNGNYPGLSQTELWVVNQREMDWDDFLDQVATLIKDHPLPIYYNHRMTEDDIRAVKQHFPTATVDRAVLN</sequence>